<dbReference type="Gene3D" id="3.30.9.10">
    <property type="entry name" value="D-Amino Acid Oxidase, subunit A, domain 2"/>
    <property type="match status" value="1"/>
</dbReference>
<dbReference type="SUPFAM" id="SSF51905">
    <property type="entry name" value="FAD/NAD(P)-binding domain"/>
    <property type="match status" value="1"/>
</dbReference>
<protein>
    <recommendedName>
        <fullName evidence="2">FAD dependent oxidoreductase domain-containing protein</fullName>
    </recommendedName>
</protein>
<evidence type="ECO:0000259" key="2">
    <source>
        <dbReference type="Pfam" id="PF01266"/>
    </source>
</evidence>
<proteinExistence type="predicted"/>
<dbReference type="InterPro" id="IPR036188">
    <property type="entry name" value="FAD/NAD-bd_sf"/>
</dbReference>
<dbReference type="EMBL" id="CAUJNA010000635">
    <property type="protein sequence ID" value="CAJ1379488.1"/>
    <property type="molecule type" value="Genomic_DNA"/>
</dbReference>
<dbReference type="Pfam" id="PF01266">
    <property type="entry name" value="DAO"/>
    <property type="match status" value="1"/>
</dbReference>
<dbReference type="Proteomes" id="UP001178507">
    <property type="component" value="Unassembled WGS sequence"/>
</dbReference>
<reference evidence="3" key="1">
    <citation type="submission" date="2023-08" db="EMBL/GenBank/DDBJ databases">
        <authorList>
            <person name="Chen Y."/>
            <person name="Shah S."/>
            <person name="Dougan E. K."/>
            <person name="Thang M."/>
            <person name="Chan C."/>
        </authorList>
    </citation>
    <scope>NUCLEOTIDE SEQUENCE</scope>
</reference>
<dbReference type="Gene3D" id="3.50.50.60">
    <property type="entry name" value="FAD/NAD(P)-binding domain"/>
    <property type="match status" value="1"/>
</dbReference>
<keyword evidence="4" id="KW-1185">Reference proteome</keyword>
<dbReference type="GO" id="GO:0005737">
    <property type="term" value="C:cytoplasm"/>
    <property type="evidence" value="ECO:0007669"/>
    <property type="project" value="TreeGrafter"/>
</dbReference>
<name>A0AA36MUK3_9DINO</name>
<sequence length="338" mass="36254">MALKGVVVQDQVHAASEVSFKLHEELAEALEIQSYRKLPVLSASRSRSRGSGEICPWLDGDVDVRVMDPNGAQVSPHELCTKLMAAAQAAGAELRIGAAEGVEMETDGDIERVTGVKVDGEVLEAEKVCVCLGPWAALAEDWFGMPVPMTGVKSSSIVYQTKSEVEPFAVFCGEDSRYGTHLEIYPRNSGEVYICGIGGSQYIDAATLRGENGGLLPSEVEPDPQRVEAATACFSEMSRKLGGKPDVVQACMRPCPPDALPIMGKVPHVKNAYISAGHNCWGILWAPVSGKAMSELILDGAAKCVDLRHFRPGRFAKSGTQAARRGRKMGTVPVGEQW</sequence>
<evidence type="ECO:0000313" key="4">
    <source>
        <dbReference type="Proteomes" id="UP001178507"/>
    </source>
</evidence>
<evidence type="ECO:0000256" key="1">
    <source>
        <dbReference type="SAM" id="MobiDB-lite"/>
    </source>
</evidence>
<gene>
    <name evidence="3" type="ORF">EVOR1521_LOCUS7721</name>
</gene>
<evidence type="ECO:0000313" key="3">
    <source>
        <dbReference type="EMBL" id="CAJ1379488.1"/>
    </source>
</evidence>
<dbReference type="PANTHER" id="PTHR13847">
    <property type="entry name" value="SARCOSINE DEHYDROGENASE-RELATED"/>
    <property type="match status" value="1"/>
</dbReference>
<organism evidence="3 4">
    <name type="scientific">Effrenium voratum</name>
    <dbReference type="NCBI Taxonomy" id="2562239"/>
    <lineage>
        <taxon>Eukaryota</taxon>
        <taxon>Sar</taxon>
        <taxon>Alveolata</taxon>
        <taxon>Dinophyceae</taxon>
        <taxon>Suessiales</taxon>
        <taxon>Symbiodiniaceae</taxon>
        <taxon>Effrenium</taxon>
    </lineage>
</organism>
<comment type="caution">
    <text evidence="3">The sequence shown here is derived from an EMBL/GenBank/DDBJ whole genome shotgun (WGS) entry which is preliminary data.</text>
</comment>
<accession>A0AA36MUK3</accession>
<dbReference type="PANTHER" id="PTHR13847:SF150">
    <property type="entry name" value="OXIDOREDUCTASE TDA3-RELATED"/>
    <property type="match status" value="1"/>
</dbReference>
<feature type="domain" description="FAD dependent oxidoreductase" evidence="2">
    <location>
        <begin position="51"/>
        <end position="296"/>
    </location>
</feature>
<dbReference type="AlphaFoldDB" id="A0AA36MUK3"/>
<feature type="region of interest" description="Disordered" evidence="1">
    <location>
        <begin position="318"/>
        <end position="338"/>
    </location>
</feature>
<dbReference type="InterPro" id="IPR006076">
    <property type="entry name" value="FAD-dep_OxRdtase"/>
</dbReference>